<dbReference type="EMBL" id="JBGNUJ010000008">
    <property type="protein sequence ID" value="KAL3956641.1"/>
    <property type="molecule type" value="Genomic_DNA"/>
</dbReference>
<dbReference type="Proteomes" id="UP001638806">
    <property type="component" value="Unassembled WGS sequence"/>
</dbReference>
<protein>
    <submittedName>
        <fullName evidence="1">Uncharacterized protein</fullName>
    </submittedName>
</protein>
<name>A0ACC4DJU1_PURLI</name>
<sequence length="157" mass="17585">MDRGVRPYLVVILHVDPSADTLYHLLPLVGIGHHDCPAFLIVFAYAHLANRVGSRDAVLLVDLVLDGHAVRIPAEPPNHMAAFHGPVAWYNVLDGGREEMPKMWEPCLGQVWYYRQGQSCVGVPVAAIKSGQGLEYGIRETYQRAVRRKTRIARHLQ</sequence>
<accession>A0ACC4DJU1</accession>
<organism evidence="1 2">
    <name type="scientific">Purpureocillium lilacinum</name>
    <name type="common">Paecilomyces lilacinus</name>
    <dbReference type="NCBI Taxonomy" id="33203"/>
    <lineage>
        <taxon>Eukaryota</taxon>
        <taxon>Fungi</taxon>
        <taxon>Dikarya</taxon>
        <taxon>Ascomycota</taxon>
        <taxon>Pezizomycotina</taxon>
        <taxon>Sordariomycetes</taxon>
        <taxon>Hypocreomycetidae</taxon>
        <taxon>Hypocreales</taxon>
        <taxon>Ophiocordycipitaceae</taxon>
        <taxon>Purpureocillium</taxon>
    </lineage>
</organism>
<evidence type="ECO:0000313" key="1">
    <source>
        <dbReference type="EMBL" id="KAL3956641.1"/>
    </source>
</evidence>
<evidence type="ECO:0000313" key="2">
    <source>
        <dbReference type="Proteomes" id="UP001638806"/>
    </source>
</evidence>
<proteinExistence type="predicted"/>
<gene>
    <name evidence="1" type="ORF">ACCO45_009487</name>
</gene>
<comment type="caution">
    <text evidence="1">The sequence shown here is derived from an EMBL/GenBank/DDBJ whole genome shotgun (WGS) entry which is preliminary data.</text>
</comment>
<keyword evidence="2" id="KW-1185">Reference proteome</keyword>
<reference evidence="1" key="1">
    <citation type="submission" date="2024-12" db="EMBL/GenBank/DDBJ databases">
        <title>Comparative genomics and development of molecular markers within Purpureocillium lilacinum and among Purpureocillium species.</title>
        <authorList>
            <person name="Yeh Z.-Y."/>
            <person name="Ni N.-T."/>
            <person name="Lo P.-H."/>
            <person name="Mushyakhwo K."/>
            <person name="Lin C.-F."/>
            <person name="Nai Y.-S."/>
        </authorList>
    </citation>
    <scope>NUCLEOTIDE SEQUENCE</scope>
    <source>
        <strain evidence="1">NCHU-NPUST-175</strain>
    </source>
</reference>